<dbReference type="Gene3D" id="3.30.70.330">
    <property type="match status" value="1"/>
</dbReference>
<reference evidence="8" key="1">
    <citation type="submission" date="2016-11" db="EMBL/GenBank/DDBJ databases">
        <authorList>
            <person name="Varghese N."/>
            <person name="Submissions S."/>
        </authorList>
    </citation>
    <scope>NUCLEOTIDE SEQUENCE [LARGE SCALE GENOMIC DNA]</scope>
    <source>
        <strain evidence="8">DSM 12395</strain>
    </source>
</reference>
<dbReference type="InterPro" id="IPR013025">
    <property type="entry name" value="Ribosomal_uL23-like"/>
</dbReference>
<dbReference type="HAMAP" id="MF_01369_B">
    <property type="entry name" value="Ribosomal_uL23_B"/>
    <property type="match status" value="1"/>
</dbReference>
<dbReference type="PANTHER" id="PTHR11620">
    <property type="entry name" value="60S RIBOSOMAL PROTEIN L23A"/>
    <property type="match status" value="1"/>
</dbReference>
<evidence type="ECO:0000256" key="4">
    <source>
        <dbReference type="ARBA" id="ARBA00022980"/>
    </source>
</evidence>
<comment type="function">
    <text evidence="6">One of the early assembly proteins it binds 23S rRNA. One of the proteins that surrounds the polypeptide exit tunnel on the outside of the ribosome. Forms the main docking site for trigger factor binding to the ribosome.</text>
</comment>
<dbReference type="AlphaFoldDB" id="A0A1M4WJG4"/>
<sequence length="95" mass="10943">MKNPRDILIKPVVTEKSTGLLADNKYTFIVDLNANKTEIKKAVEEIFKVKVEKVNTMRVKGKLKRVRQFTGRTPERKKAIVTLREGDKIEIFEGL</sequence>
<dbReference type="STRING" id="1121429.SAMN02745133_01204"/>
<dbReference type="GO" id="GO:0006412">
    <property type="term" value="P:translation"/>
    <property type="evidence" value="ECO:0007669"/>
    <property type="project" value="UniProtKB-UniRule"/>
</dbReference>
<dbReference type="NCBIfam" id="NF004364">
    <property type="entry name" value="PRK05738.2-5"/>
    <property type="match status" value="1"/>
</dbReference>
<keyword evidence="3 6" id="KW-0694">RNA-binding</keyword>
<keyword evidence="5 6" id="KW-0687">Ribonucleoprotein</keyword>
<evidence type="ECO:0000256" key="5">
    <source>
        <dbReference type="ARBA" id="ARBA00023274"/>
    </source>
</evidence>
<dbReference type="NCBIfam" id="NF004366">
    <property type="entry name" value="PRK05738.3-2"/>
    <property type="match status" value="1"/>
</dbReference>
<evidence type="ECO:0000256" key="2">
    <source>
        <dbReference type="ARBA" id="ARBA00022730"/>
    </source>
</evidence>
<keyword evidence="2 6" id="KW-0699">rRNA-binding</keyword>
<comment type="similarity">
    <text evidence="1 6">Belongs to the universal ribosomal protein uL23 family.</text>
</comment>
<keyword evidence="8" id="KW-1185">Reference proteome</keyword>
<evidence type="ECO:0000256" key="1">
    <source>
        <dbReference type="ARBA" id="ARBA00006700"/>
    </source>
</evidence>
<dbReference type="OrthoDB" id="9793353at2"/>
<proteinExistence type="inferred from homology"/>
<keyword evidence="4 6" id="KW-0689">Ribosomal protein</keyword>
<dbReference type="GO" id="GO:0003735">
    <property type="term" value="F:structural constituent of ribosome"/>
    <property type="evidence" value="ECO:0007669"/>
    <property type="project" value="InterPro"/>
</dbReference>
<evidence type="ECO:0000256" key="3">
    <source>
        <dbReference type="ARBA" id="ARBA00022884"/>
    </source>
</evidence>
<dbReference type="Pfam" id="PF00276">
    <property type="entry name" value="Ribosomal_L23"/>
    <property type="match status" value="1"/>
</dbReference>
<evidence type="ECO:0000313" key="8">
    <source>
        <dbReference type="Proteomes" id="UP000184148"/>
    </source>
</evidence>
<dbReference type="NCBIfam" id="NF004363">
    <property type="entry name" value="PRK05738.2-4"/>
    <property type="match status" value="1"/>
</dbReference>
<dbReference type="GO" id="GO:0005840">
    <property type="term" value="C:ribosome"/>
    <property type="evidence" value="ECO:0007669"/>
    <property type="project" value="UniProtKB-KW"/>
</dbReference>
<evidence type="ECO:0000256" key="6">
    <source>
        <dbReference type="HAMAP-Rule" id="MF_01369"/>
    </source>
</evidence>
<dbReference type="RefSeq" id="WP_073237256.1">
    <property type="nucleotide sequence ID" value="NZ_FQUY01000006.1"/>
</dbReference>
<dbReference type="GO" id="GO:0019843">
    <property type="term" value="F:rRNA binding"/>
    <property type="evidence" value="ECO:0007669"/>
    <property type="project" value="UniProtKB-UniRule"/>
</dbReference>
<dbReference type="EMBL" id="FQUY01000006">
    <property type="protein sequence ID" value="SHE81345.1"/>
    <property type="molecule type" value="Genomic_DNA"/>
</dbReference>
<dbReference type="InterPro" id="IPR012677">
    <property type="entry name" value="Nucleotide-bd_a/b_plait_sf"/>
</dbReference>
<dbReference type="Proteomes" id="UP000184148">
    <property type="component" value="Unassembled WGS sequence"/>
</dbReference>
<dbReference type="NCBIfam" id="NF004359">
    <property type="entry name" value="PRK05738.1-3"/>
    <property type="match status" value="1"/>
</dbReference>
<protein>
    <recommendedName>
        <fullName evidence="6">Large ribosomal subunit protein uL23</fullName>
    </recommendedName>
</protein>
<accession>A0A1M4WJG4</accession>
<evidence type="ECO:0000313" key="7">
    <source>
        <dbReference type="EMBL" id="SHE81345.1"/>
    </source>
</evidence>
<organism evidence="7 8">
    <name type="scientific">Desulforamulus putei DSM 12395</name>
    <dbReference type="NCBI Taxonomy" id="1121429"/>
    <lineage>
        <taxon>Bacteria</taxon>
        <taxon>Bacillati</taxon>
        <taxon>Bacillota</taxon>
        <taxon>Clostridia</taxon>
        <taxon>Eubacteriales</taxon>
        <taxon>Peptococcaceae</taxon>
        <taxon>Desulforamulus</taxon>
    </lineage>
</organism>
<dbReference type="GO" id="GO:1990904">
    <property type="term" value="C:ribonucleoprotein complex"/>
    <property type="evidence" value="ECO:0007669"/>
    <property type="project" value="UniProtKB-KW"/>
</dbReference>
<name>A0A1M4WJG4_9FIRM</name>
<comment type="subunit">
    <text evidence="6">Part of the 50S ribosomal subunit. Contacts protein L29, and trigger factor when it is bound to the ribosome.</text>
</comment>
<dbReference type="FunFam" id="3.30.70.330:FF:000001">
    <property type="entry name" value="50S ribosomal protein L23"/>
    <property type="match status" value="1"/>
</dbReference>
<dbReference type="SUPFAM" id="SSF54189">
    <property type="entry name" value="Ribosomal proteins S24e, L23 and L15e"/>
    <property type="match status" value="1"/>
</dbReference>
<dbReference type="InterPro" id="IPR012678">
    <property type="entry name" value="Ribosomal_uL23/eL15/eS24_sf"/>
</dbReference>
<gene>
    <name evidence="6" type="primary">rplW</name>
    <name evidence="7" type="ORF">SAMN02745133_01204</name>
</gene>